<dbReference type="Gene3D" id="6.10.280.50">
    <property type="match status" value="1"/>
</dbReference>
<gene>
    <name evidence="1" type="ORF">PGX00_15880</name>
</gene>
<dbReference type="RefSeq" id="WP_272138378.1">
    <property type="nucleotide sequence ID" value="NZ_JAQLOI010000003.1"/>
</dbReference>
<comment type="caution">
    <text evidence="1">The sequence shown here is derived from an EMBL/GenBank/DDBJ whole genome shotgun (WGS) entry which is preliminary data.</text>
</comment>
<dbReference type="EMBL" id="JAQLOI010000003">
    <property type="protein sequence ID" value="MDB1125037.1"/>
    <property type="molecule type" value="Genomic_DNA"/>
</dbReference>
<reference evidence="1 2" key="1">
    <citation type="submission" date="2023-01" db="EMBL/GenBank/DDBJ databases">
        <title>Vibrio sp. KJ40-1 sp.nov, isolated from marine algae.</title>
        <authorList>
            <person name="Butt M."/>
            <person name="Kim J.M.J."/>
            <person name="Jeon C.O.C."/>
        </authorList>
    </citation>
    <scope>NUCLEOTIDE SEQUENCE [LARGE SCALE GENOMIC DNA]</scope>
    <source>
        <strain evidence="1 2">KJ40-1</strain>
    </source>
</reference>
<evidence type="ECO:0000313" key="1">
    <source>
        <dbReference type="EMBL" id="MDB1125037.1"/>
    </source>
</evidence>
<evidence type="ECO:0000313" key="2">
    <source>
        <dbReference type="Proteomes" id="UP001210678"/>
    </source>
</evidence>
<dbReference type="Pfam" id="PF04325">
    <property type="entry name" value="DUF465"/>
    <property type="match status" value="1"/>
</dbReference>
<dbReference type="InterPro" id="IPR007420">
    <property type="entry name" value="DUF465"/>
</dbReference>
<proteinExistence type="predicted"/>
<protein>
    <submittedName>
        <fullName evidence="1">YdcH family protein</fullName>
    </submittedName>
</protein>
<dbReference type="Proteomes" id="UP001210678">
    <property type="component" value="Unassembled WGS sequence"/>
</dbReference>
<sequence length="84" mass="9748">MLGENHSLVNEFPELKKLIAKLVESNSTFAEDTKKYDSIDNEIRTLELEDAPIIDESMHQLKHQRSVLKDSLYQRLMKSKSSNK</sequence>
<dbReference type="InterPro" id="IPR038444">
    <property type="entry name" value="DUF465_sf"/>
</dbReference>
<accession>A0ABT4YTY1</accession>
<keyword evidence="2" id="KW-1185">Reference proteome</keyword>
<organism evidence="1 2">
    <name type="scientific">Vibrio algarum</name>
    <dbReference type="NCBI Taxonomy" id="3020714"/>
    <lineage>
        <taxon>Bacteria</taxon>
        <taxon>Pseudomonadati</taxon>
        <taxon>Pseudomonadota</taxon>
        <taxon>Gammaproteobacteria</taxon>
        <taxon>Vibrionales</taxon>
        <taxon>Vibrionaceae</taxon>
        <taxon>Vibrio</taxon>
    </lineage>
</organism>
<name>A0ABT4YTY1_9VIBR</name>